<gene>
    <name evidence="1" type="ORF">EYF80_048200</name>
</gene>
<dbReference type="Proteomes" id="UP000314294">
    <property type="component" value="Unassembled WGS sequence"/>
</dbReference>
<dbReference type="EMBL" id="SRLO01001092">
    <property type="protein sequence ID" value="TNN41626.1"/>
    <property type="molecule type" value="Genomic_DNA"/>
</dbReference>
<organism evidence="1 2">
    <name type="scientific">Liparis tanakae</name>
    <name type="common">Tanaka's snailfish</name>
    <dbReference type="NCBI Taxonomy" id="230148"/>
    <lineage>
        <taxon>Eukaryota</taxon>
        <taxon>Metazoa</taxon>
        <taxon>Chordata</taxon>
        <taxon>Craniata</taxon>
        <taxon>Vertebrata</taxon>
        <taxon>Euteleostomi</taxon>
        <taxon>Actinopterygii</taxon>
        <taxon>Neopterygii</taxon>
        <taxon>Teleostei</taxon>
        <taxon>Neoteleostei</taxon>
        <taxon>Acanthomorphata</taxon>
        <taxon>Eupercaria</taxon>
        <taxon>Perciformes</taxon>
        <taxon>Cottioidei</taxon>
        <taxon>Cottales</taxon>
        <taxon>Liparidae</taxon>
        <taxon>Liparis</taxon>
    </lineage>
</organism>
<keyword evidence="2" id="KW-1185">Reference proteome</keyword>
<reference evidence="1 2" key="1">
    <citation type="submission" date="2019-03" db="EMBL/GenBank/DDBJ databases">
        <title>First draft genome of Liparis tanakae, snailfish: a comprehensive survey of snailfish specific genes.</title>
        <authorList>
            <person name="Kim W."/>
            <person name="Song I."/>
            <person name="Jeong J.-H."/>
            <person name="Kim D."/>
            <person name="Kim S."/>
            <person name="Ryu S."/>
            <person name="Song J.Y."/>
            <person name="Lee S.K."/>
        </authorList>
    </citation>
    <scope>NUCLEOTIDE SEQUENCE [LARGE SCALE GENOMIC DNA]</scope>
    <source>
        <tissue evidence="1">Muscle</tissue>
    </source>
</reference>
<proteinExistence type="predicted"/>
<sequence>MVLLIGDGCSGVEDLLEALDPQGFVQVPFILFFRSGHHMTSPFHALLHIRLKLDTAAMCADPFPWSTLRRDRGHVGDNRSVFRQQEAVPCCAPRCRRAVAIRIGCGDAASGSTPANGTAA</sequence>
<evidence type="ECO:0000313" key="2">
    <source>
        <dbReference type="Proteomes" id="UP000314294"/>
    </source>
</evidence>
<accession>A0A4Z2FK60</accession>
<protein>
    <submittedName>
        <fullName evidence="1">Uncharacterized protein</fullName>
    </submittedName>
</protein>
<name>A0A4Z2FK60_9TELE</name>
<evidence type="ECO:0000313" key="1">
    <source>
        <dbReference type="EMBL" id="TNN41626.1"/>
    </source>
</evidence>
<dbReference type="AlphaFoldDB" id="A0A4Z2FK60"/>
<comment type="caution">
    <text evidence="1">The sequence shown here is derived from an EMBL/GenBank/DDBJ whole genome shotgun (WGS) entry which is preliminary data.</text>
</comment>